<keyword evidence="3" id="KW-1185">Reference proteome</keyword>
<dbReference type="RefSeq" id="WP_131257883.1">
    <property type="nucleotide sequence ID" value="NZ_JBHSUS010000001.1"/>
</dbReference>
<organism evidence="2 3">
    <name type="scientific">Pseudobowmanella zhangzhouensis</name>
    <dbReference type="NCBI Taxonomy" id="1537679"/>
    <lineage>
        <taxon>Bacteria</taxon>
        <taxon>Pseudomonadati</taxon>
        <taxon>Pseudomonadota</taxon>
        <taxon>Gammaproteobacteria</taxon>
        <taxon>Alteromonadales</taxon>
        <taxon>Alteromonadaceae</taxon>
    </lineage>
</organism>
<protein>
    <submittedName>
        <fullName evidence="2">DVUA0089 family protein</fullName>
    </submittedName>
</protein>
<reference evidence="3" key="1">
    <citation type="journal article" date="2019" name="Int. J. Syst. Evol. Microbiol.">
        <title>The Global Catalogue of Microorganisms (GCM) 10K type strain sequencing project: providing services to taxonomists for standard genome sequencing and annotation.</title>
        <authorList>
            <consortium name="The Broad Institute Genomics Platform"/>
            <consortium name="The Broad Institute Genome Sequencing Center for Infectious Disease"/>
            <person name="Wu L."/>
            <person name="Ma J."/>
        </authorList>
    </citation>
    <scope>NUCLEOTIDE SEQUENCE [LARGE SCALE GENOMIC DNA]</scope>
    <source>
        <strain evidence="3">CGMCC 1.16031</strain>
    </source>
</reference>
<sequence length="181" mass="19555">MKKFLAMLSLALCGTANAGLLHFEGMITGYTDVVVTQFVVESDQVVSAWTDSFDSGANFDPITSLWTNDGTYITGNDDNSSISPSTQTYFDSGIQQFLTAGTYYFTISVFNNFPDSSVNLFANPSPFNGCDGCGYGGFYYSQWLDGVASARVITSNPVPEGSMLAIFALGLLSLARRRKSK</sequence>
<gene>
    <name evidence="2" type="ORF">ACFP85_14465</name>
</gene>
<feature type="chain" id="PRO_5046400099" evidence="1">
    <location>
        <begin position="19"/>
        <end position="181"/>
    </location>
</feature>
<evidence type="ECO:0000313" key="2">
    <source>
        <dbReference type="EMBL" id="MFC6441353.1"/>
    </source>
</evidence>
<keyword evidence="1" id="KW-0732">Signal</keyword>
<accession>A0ABW1XN68</accession>
<evidence type="ECO:0000313" key="3">
    <source>
        <dbReference type="Proteomes" id="UP001596364"/>
    </source>
</evidence>
<comment type="caution">
    <text evidence="2">The sequence shown here is derived from an EMBL/GenBank/DDBJ whole genome shotgun (WGS) entry which is preliminary data.</text>
</comment>
<dbReference type="EMBL" id="JBHSUS010000001">
    <property type="protein sequence ID" value="MFC6441353.1"/>
    <property type="molecule type" value="Genomic_DNA"/>
</dbReference>
<dbReference type="Proteomes" id="UP001596364">
    <property type="component" value="Unassembled WGS sequence"/>
</dbReference>
<feature type="signal peptide" evidence="1">
    <location>
        <begin position="1"/>
        <end position="18"/>
    </location>
</feature>
<evidence type="ECO:0000256" key="1">
    <source>
        <dbReference type="SAM" id="SignalP"/>
    </source>
</evidence>
<dbReference type="NCBIfam" id="NF038127">
    <property type="entry name" value="FDP_fam"/>
    <property type="match status" value="1"/>
</dbReference>
<name>A0ABW1XN68_9ALTE</name>
<proteinExistence type="predicted"/>